<keyword evidence="3" id="KW-1185">Reference proteome</keyword>
<proteinExistence type="predicted"/>
<name>A0ABD5PYH6_9EURY</name>
<dbReference type="GeneID" id="73045546"/>
<dbReference type="EMBL" id="JBHSHT010000001">
    <property type="protein sequence ID" value="MFC4823403.1"/>
    <property type="molecule type" value="Genomic_DNA"/>
</dbReference>
<evidence type="ECO:0008006" key="4">
    <source>
        <dbReference type="Google" id="ProtNLM"/>
    </source>
</evidence>
<dbReference type="InterPro" id="IPR055959">
    <property type="entry name" value="DUF7537"/>
</dbReference>
<comment type="caution">
    <text evidence="2">The sequence shown here is derived from an EMBL/GenBank/DDBJ whole genome shotgun (WGS) entry which is preliminary data.</text>
</comment>
<feature type="compositionally biased region" description="Polar residues" evidence="1">
    <location>
        <begin position="33"/>
        <end position="48"/>
    </location>
</feature>
<evidence type="ECO:0000313" key="3">
    <source>
        <dbReference type="Proteomes" id="UP001595945"/>
    </source>
</evidence>
<accession>A0ABD5PYH6</accession>
<evidence type="ECO:0000313" key="2">
    <source>
        <dbReference type="EMBL" id="MFC4823403.1"/>
    </source>
</evidence>
<feature type="region of interest" description="Disordered" evidence="1">
    <location>
        <begin position="29"/>
        <end position="48"/>
    </location>
</feature>
<organism evidence="2 3">
    <name type="scientific">Halorussus aquaticus</name>
    <dbReference type="NCBI Taxonomy" id="2953748"/>
    <lineage>
        <taxon>Archaea</taxon>
        <taxon>Methanobacteriati</taxon>
        <taxon>Methanobacteriota</taxon>
        <taxon>Stenosarchaea group</taxon>
        <taxon>Halobacteria</taxon>
        <taxon>Halobacteriales</taxon>
        <taxon>Haladaptataceae</taxon>
        <taxon>Halorussus</taxon>
    </lineage>
</organism>
<dbReference type="PROSITE" id="PS51257">
    <property type="entry name" value="PROKAR_LIPOPROTEIN"/>
    <property type="match status" value="1"/>
</dbReference>
<reference evidence="2 3" key="1">
    <citation type="journal article" date="2019" name="Int. J. Syst. Evol. Microbiol.">
        <title>The Global Catalogue of Microorganisms (GCM) 10K type strain sequencing project: providing services to taxonomists for standard genome sequencing and annotation.</title>
        <authorList>
            <consortium name="The Broad Institute Genomics Platform"/>
            <consortium name="The Broad Institute Genome Sequencing Center for Infectious Disease"/>
            <person name="Wu L."/>
            <person name="Ma J."/>
        </authorList>
    </citation>
    <scope>NUCLEOTIDE SEQUENCE [LARGE SCALE GENOMIC DNA]</scope>
    <source>
        <strain evidence="2 3">XZYJ18</strain>
    </source>
</reference>
<evidence type="ECO:0000256" key="1">
    <source>
        <dbReference type="SAM" id="MobiDB-lite"/>
    </source>
</evidence>
<dbReference type="Pfam" id="PF24381">
    <property type="entry name" value="DUF7537"/>
    <property type="match status" value="1"/>
</dbReference>
<gene>
    <name evidence="2" type="ORF">ACFO9K_03925</name>
</gene>
<dbReference type="Proteomes" id="UP001595945">
    <property type="component" value="Unassembled WGS sequence"/>
</dbReference>
<dbReference type="RefSeq" id="WP_254267122.1">
    <property type="nucleotide sequence ID" value="NZ_CP100400.1"/>
</dbReference>
<protein>
    <recommendedName>
        <fullName evidence="4">Outer membrane lipoprotein-sorting protein</fullName>
    </recommendedName>
</protein>
<sequence length="279" mass="31260">MSRRETVCTIAVIVVLLLAGCNSPLSGERRTAAETTDTVNIGDPETTTTPMTLEDVTLPESVNRRGIGNATALTENYARVIRNSSYTLRFDKSRVLEDGTQTHHTTEIVKRSLETDEKYRYTNQSSERDRRMTVSYLNGTDFYKKYVAGETEYRTGTVPPNSVAEFQPRTAMVSFLESRLRTGQYENPSLVRRDGKLFVKYRLAGLDSDAKFVLSDSITNVSGSVLVSRDGLVRRISMNLTKGGRGPDVYMRTEFRLVEVSNVTVKKPEWTDEAVAKGD</sequence>
<dbReference type="AlphaFoldDB" id="A0ABD5PYH6"/>